<dbReference type="Proteomes" id="UP001519325">
    <property type="component" value="Unassembled WGS sequence"/>
</dbReference>
<evidence type="ECO:0000256" key="1">
    <source>
        <dbReference type="SAM" id="Phobius"/>
    </source>
</evidence>
<keyword evidence="1" id="KW-0472">Membrane</keyword>
<keyword evidence="1" id="KW-1133">Transmembrane helix</keyword>
<proteinExistence type="predicted"/>
<feature type="transmembrane region" description="Helical" evidence="1">
    <location>
        <begin position="7"/>
        <end position="29"/>
    </location>
</feature>
<dbReference type="EMBL" id="JAGGMR010000001">
    <property type="protein sequence ID" value="MBP2188534.1"/>
    <property type="molecule type" value="Genomic_DNA"/>
</dbReference>
<protein>
    <recommendedName>
        <fullName evidence="4">DUF4175 domain-containing protein</fullName>
    </recommendedName>
</protein>
<keyword evidence="3" id="KW-1185">Reference proteome</keyword>
<evidence type="ECO:0008006" key="4">
    <source>
        <dbReference type="Google" id="ProtNLM"/>
    </source>
</evidence>
<comment type="caution">
    <text evidence="2">The sequence shown here is derived from an EMBL/GenBank/DDBJ whole genome shotgun (WGS) entry which is preliminary data.</text>
</comment>
<accession>A0ABS4QA08</accession>
<feature type="transmembrane region" description="Helical" evidence="1">
    <location>
        <begin position="41"/>
        <end position="59"/>
    </location>
</feature>
<organism evidence="2 3">
    <name type="scientific">Nocardia goodfellowii</name>
    <dbReference type="NCBI Taxonomy" id="882446"/>
    <lineage>
        <taxon>Bacteria</taxon>
        <taxon>Bacillati</taxon>
        <taxon>Actinomycetota</taxon>
        <taxon>Actinomycetes</taxon>
        <taxon>Mycobacteriales</taxon>
        <taxon>Nocardiaceae</taxon>
        <taxon>Nocardia</taxon>
    </lineage>
</organism>
<evidence type="ECO:0000313" key="3">
    <source>
        <dbReference type="Proteomes" id="UP001519325"/>
    </source>
</evidence>
<dbReference type="RefSeq" id="WP_209885904.1">
    <property type="nucleotide sequence ID" value="NZ_JAGGMR010000001.1"/>
</dbReference>
<keyword evidence="1" id="KW-0812">Transmembrane</keyword>
<reference evidence="2 3" key="1">
    <citation type="submission" date="2021-03" db="EMBL/GenBank/DDBJ databases">
        <title>Sequencing the genomes of 1000 actinobacteria strains.</title>
        <authorList>
            <person name="Klenk H.-P."/>
        </authorList>
    </citation>
    <scope>NUCLEOTIDE SEQUENCE [LARGE SCALE GENOMIC DNA]</scope>
    <source>
        <strain evidence="2 3">DSM 45516</strain>
    </source>
</reference>
<name>A0ABS4QA08_9NOCA</name>
<gene>
    <name evidence="2" type="ORF">BJ987_001435</name>
</gene>
<sequence length="148" mass="16377">MDHGRVLRVVLGVTAGYLILLGLWLGWLIHRAPPGTVPYQIVAMVGLFGSCLGLGMLLATRPSRADRELWRHGLEGWATVKSRRTLERTDHHSELTRLELELTVPGTETYTGSITFDLMPADSPKLAVGETVSIRVDPANRDRIILVL</sequence>
<evidence type="ECO:0000313" key="2">
    <source>
        <dbReference type="EMBL" id="MBP2188534.1"/>
    </source>
</evidence>